<proteinExistence type="predicted"/>
<gene>
    <name evidence="1" type="ORF">BO95DRAFT_455197</name>
</gene>
<dbReference type="EMBL" id="KZ825364">
    <property type="protein sequence ID" value="RAH43303.1"/>
    <property type="molecule type" value="Genomic_DNA"/>
</dbReference>
<accession>A0ACD1G207</accession>
<evidence type="ECO:0000313" key="2">
    <source>
        <dbReference type="Proteomes" id="UP000249057"/>
    </source>
</evidence>
<dbReference type="Proteomes" id="UP000249057">
    <property type="component" value="Unassembled WGS sequence"/>
</dbReference>
<name>A0ACD1G207_9EURO</name>
<evidence type="ECO:0000313" key="1">
    <source>
        <dbReference type="EMBL" id="RAH43303.1"/>
    </source>
</evidence>
<sequence>MEELLAPYLRCTGKDRRLDAPAFSLALQGPEKLSRTAPYLFHVTLQRLDKDSKTCLFSWNPQVHGFLADGGFILLHHTAQGELRPVEFPGCNALPPLELWRSYPLNEHEPGGIQQYYDVFPERLLPRLQTGERYVLFWPGFYGYIPPAKTALVLPGGPFLSFTVEDDGDKPMAPAPLFGAEEPRPTLIARIECHPQGQVALKDDLVTATLHVTYERTGDGSGRPITFNTTETKPQALDMEGFSCGWGSNTFCDDPDIQVSPGSDDSFDCLHPGETWSNTFRYPMITDIESSDGGVAEAGELIRCLFKGIELVWWAWGTREDHLATVVTVPATGSRIVLEPRQHPVVIVPAAAPVDLKLV</sequence>
<protein>
    <submittedName>
        <fullName evidence="1">Uncharacterized protein</fullName>
    </submittedName>
</protein>
<organism evidence="1 2">
    <name type="scientific">Aspergillus brunneoviolaceus CBS 621.78</name>
    <dbReference type="NCBI Taxonomy" id="1450534"/>
    <lineage>
        <taxon>Eukaryota</taxon>
        <taxon>Fungi</taxon>
        <taxon>Dikarya</taxon>
        <taxon>Ascomycota</taxon>
        <taxon>Pezizomycotina</taxon>
        <taxon>Eurotiomycetes</taxon>
        <taxon>Eurotiomycetidae</taxon>
        <taxon>Eurotiales</taxon>
        <taxon>Aspergillaceae</taxon>
        <taxon>Aspergillus</taxon>
        <taxon>Aspergillus subgen. Circumdati</taxon>
    </lineage>
</organism>
<keyword evidence="2" id="KW-1185">Reference proteome</keyword>
<reference evidence="1" key="1">
    <citation type="submission" date="2018-02" db="EMBL/GenBank/DDBJ databases">
        <title>The genomes of Aspergillus section Nigri reveals drivers in fungal speciation.</title>
        <authorList>
            <consortium name="DOE Joint Genome Institute"/>
            <person name="Vesth T.C."/>
            <person name="Nybo J."/>
            <person name="Theobald S."/>
            <person name="Brandl J."/>
            <person name="Frisvad J.C."/>
            <person name="Nielsen K.F."/>
            <person name="Lyhne E.K."/>
            <person name="Kogle M.E."/>
            <person name="Kuo A."/>
            <person name="Riley R."/>
            <person name="Clum A."/>
            <person name="Nolan M."/>
            <person name="Lipzen A."/>
            <person name="Salamov A."/>
            <person name="Henrissat B."/>
            <person name="Wiebenga A."/>
            <person name="De vries R.P."/>
            <person name="Grigoriev I.V."/>
            <person name="Mortensen U.H."/>
            <person name="Andersen M.R."/>
            <person name="Baker S.E."/>
        </authorList>
    </citation>
    <scope>NUCLEOTIDE SEQUENCE</scope>
    <source>
        <strain evidence="1">CBS 621.78</strain>
    </source>
</reference>